<dbReference type="AlphaFoldDB" id="A0A4Y4E554"/>
<name>A0A4Y4E554_CELCE</name>
<evidence type="ECO:0000313" key="1">
    <source>
        <dbReference type="EMBL" id="GED11154.1"/>
    </source>
</evidence>
<accession>A0A4Y4E554</accession>
<reference evidence="1 2" key="1">
    <citation type="submission" date="2019-06" db="EMBL/GenBank/DDBJ databases">
        <title>Whole genome shotgun sequence of Cellulosimicrobium cellulans NBRC 15516.</title>
        <authorList>
            <person name="Hosoyama A."/>
            <person name="Uohara A."/>
            <person name="Ohji S."/>
            <person name="Ichikawa N."/>
        </authorList>
    </citation>
    <scope>NUCLEOTIDE SEQUENCE [LARGE SCALE GENOMIC DNA]</scope>
    <source>
        <strain evidence="1 2">NBRC 15516</strain>
    </source>
</reference>
<proteinExistence type="predicted"/>
<evidence type="ECO:0000313" key="2">
    <source>
        <dbReference type="Proteomes" id="UP000316659"/>
    </source>
</evidence>
<dbReference type="Proteomes" id="UP000316659">
    <property type="component" value="Unassembled WGS sequence"/>
</dbReference>
<dbReference type="EMBL" id="BJNZ01000024">
    <property type="protein sequence ID" value="GED11154.1"/>
    <property type="molecule type" value="Genomic_DNA"/>
</dbReference>
<protein>
    <submittedName>
        <fullName evidence="1">Uncharacterized protein</fullName>
    </submittedName>
</protein>
<gene>
    <name evidence="1" type="ORF">CCE02nite_31530</name>
</gene>
<organism evidence="1 2">
    <name type="scientific">Cellulosimicrobium cellulans</name>
    <name type="common">Arthrobacter luteus</name>
    <dbReference type="NCBI Taxonomy" id="1710"/>
    <lineage>
        <taxon>Bacteria</taxon>
        <taxon>Bacillati</taxon>
        <taxon>Actinomycetota</taxon>
        <taxon>Actinomycetes</taxon>
        <taxon>Micrococcales</taxon>
        <taxon>Promicromonosporaceae</taxon>
        <taxon>Cellulosimicrobium</taxon>
    </lineage>
</organism>
<sequence>MIAGGTDPVEPLSQQHVDVVGPVTAMVRRLTDHGAREVVGTGLHTRLRATSEPNDSASF</sequence>
<comment type="caution">
    <text evidence="1">The sequence shown here is derived from an EMBL/GenBank/DDBJ whole genome shotgun (WGS) entry which is preliminary data.</text>
</comment>